<comment type="caution">
    <text evidence="1">The sequence shown here is derived from an EMBL/GenBank/DDBJ whole genome shotgun (WGS) entry which is preliminary data.</text>
</comment>
<dbReference type="AlphaFoldDB" id="A0A2D0NHJ9"/>
<accession>A0A2D0NHJ9</accession>
<dbReference type="GO" id="GO:0015485">
    <property type="term" value="F:cholesterol binding"/>
    <property type="evidence" value="ECO:0007669"/>
    <property type="project" value="InterPro"/>
</dbReference>
<evidence type="ECO:0000313" key="1">
    <source>
        <dbReference type="EMBL" id="PHN07856.1"/>
    </source>
</evidence>
<dbReference type="Proteomes" id="UP000223913">
    <property type="component" value="Unassembled WGS sequence"/>
</dbReference>
<dbReference type="OrthoDB" id="2084397at2"/>
<name>A0A2D0NHJ9_FLAN2</name>
<gene>
    <name evidence="1" type="ORF">CRP01_03650</name>
</gene>
<evidence type="ECO:0000313" key="2">
    <source>
        <dbReference type="Proteomes" id="UP000223913"/>
    </source>
</evidence>
<dbReference type="InterPro" id="IPR036359">
    <property type="entry name" value="Thiol_cytolysin_sf"/>
</dbReference>
<organism evidence="1 2">
    <name type="scientific">Flavilitoribacter nigricans (strain ATCC 23147 / DSM 23189 / NBRC 102662 / NCIMB 1420 / SS-2)</name>
    <name type="common">Lewinella nigricans</name>
    <dbReference type="NCBI Taxonomy" id="1122177"/>
    <lineage>
        <taxon>Bacteria</taxon>
        <taxon>Pseudomonadati</taxon>
        <taxon>Bacteroidota</taxon>
        <taxon>Saprospiria</taxon>
        <taxon>Saprospirales</taxon>
        <taxon>Lewinellaceae</taxon>
        <taxon>Flavilitoribacter</taxon>
    </lineage>
</organism>
<proteinExistence type="predicted"/>
<dbReference type="Gene3D" id="2.60.40.1430">
    <property type="entry name" value="Perfringolysin, domain 4"/>
    <property type="match status" value="1"/>
</dbReference>
<dbReference type="EMBL" id="PDUD01000004">
    <property type="protein sequence ID" value="PHN07856.1"/>
    <property type="molecule type" value="Genomic_DNA"/>
</dbReference>
<reference evidence="1 2" key="1">
    <citation type="submission" date="2017-10" db="EMBL/GenBank/DDBJ databases">
        <title>The draft genome sequence of Lewinella nigricans NBRC 102662.</title>
        <authorList>
            <person name="Wang K."/>
        </authorList>
    </citation>
    <scope>NUCLEOTIDE SEQUENCE [LARGE SCALE GENOMIC DNA]</scope>
    <source>
        <strain evidence="1 2">NBRC 102662</strain>
    </source>
</reference>
<dbReference type="InterPro" id="IPR038700">
    <property type="entry name" value="Thiol_cytolys_C_sf"/>
</dbReference>
<sequence length="99" mass="10842">MASAGSIRVKNTGGFVARFYVDYTSGGRRIHQASGNFTAGTSKAIYIPPDATDIYVVIQEEYFIASWSTVATFNFNDPIVNCYEVYGTTLDAHVKEIAC</sequence>
<dbReference type="RefSeq" id="WP_099148645.1">
    <property type="nucleotide sequence ID" value="NZ_PDUD01000004.1"/>
</dbReference>
<dbReference type="SUPFAM" id="SSF56978">
    <property type="entry name" value="Perfringolysin"/>
    <property type="match status" value="1"/>
</dbReference>
<keyword evidence="2" id="KW-1185">Reference proteome</keyword>
<protein>
    <submittedName>
        <fullName evidence="1">Uncharacterized protein</fullName>
    </submittedName>
</protein>